<dbReference type="AlphaFoldDB" id="A0A0Q3X8S3"/>
<feature type="compositionally biased region" description="Polar residues" evidence="1">
    <location>
        <begin position="107"/>
        <end position="116"/>
    </location>
</feature>
<dbReference type="EMBL" id="LMAW01000181">
    <property type="protein sequence ID" value="KQL60215.1"/>
    <property type="molecule type" value="Genomic_DNA"/>
</dbReference>
<comment type="caution">
    <text evidence="2">The sequence shown here is derived from an EMBL/GenBank/DDBJ whole genome shotgun (WGS) entry which is preliminary data.</text>
</comment>
<gene>
    <name evidence="2" type="ORF">AAES_10920</name>
</gene>
<evidence type="ECO:0000313" key="3">
    <source>
        <dbReference type="Proteomes" id="UP000051836"/>
    </source>
</evidence>
<reference evidence="2 3" key="1">
    <citation type="submission" date="2015-10" db="EMBL/GenBank/DDBJ databases">
        <authorList>
            <person name="Gilbert D.G."/>
        </authorList>
    </citation>
    <scope>NUCLEOTIDE SEQUENCE [LARGE SCALE GENOMIC DNA]</scope>
    <source>
        <strain evidence="2">FVVF132</strain>
    </source>
</reference>
<organism evidence="2 3">
    <name type="scientific">Amazona aestiva</name>
    <name type="common">Blue-fronted Amazon parrot</name>
    <dbReference type="NCBI Taxonomy" id="12930"/>
    <lineage>
        <taxon>Eukaryota</taxon>
        <taxon>Metazoa</taxon>
        <taxon>Chordata</taxon>
        <taxon>Craniata</taxon>
        <taxon>Vertebrata</taxon>
        <taxon>Euteleostomi</taxon>
        <taxon>Archelosauria</taxon>
        <taxon>Archosauria</taxon>
        <taxon>Dinosauria</taxon>
        <taxon>Saurischia</taxon>
        <taxon>Theropoda</taxon>
        <taxon>Coelurosauria</taxon>
        <taxon>Aves</taxon>
        <taxon>Neognathae</taxon>
        <taxon>Neoaves</taxon>
        <taxon>Telluraves</taxon>
        <taxon>Australaves</taxon>
        <taxon>Psittaciformes</taxon>
        <taxon>Psittacidae</taxon>
        <taxon>Amazona</taxon>
    </lineage>
</organism>
<sequence length="123" mass="13316">MSSEKPQQVSREMYLQTPLEYRLARSTILPGSHAGMHRNKDKLDIKGDSLQAGPSATKGWQWDVGLESGSIDGTRDDPEPGCPERAKAGLQHSTEVASRGVKLETGPSITQCTNRSGPWAGLK</sequence>
<keyword evidence="3" id="KW-1185">Reference proteome</keyword>
<feature type="region of interest" description="Disordered" evidence="1">
    <location>
        <begin position="31"/>
        <end position="123"/>
    </location>
</feature>
<protein>
    <submittedName>
        <fullName evidence="2">Uncharacterized protein</fullName>
    </submittedName>
</protein>
<proteinExistence type="predicted"/>
<name>A0A0Q3X8S3_AMAAE</name>
<dbReference type="Proteomes" id="UP000051836">
    <property type="component" value="Unassembled WGS sequence"/>
</dbReference>
<feature type="compositionally biased region" description="Basic and acidic residues" evidence="1">
    <location>
        <begin position="73"/>
        <end position="87"/>
    </location>
</feature>
<evidence type="ECO:0000313" key="2">
    <source>
        <dbReference type="EMBL" id="KQL60215.1"/>
    </source>
</evidence>
<evidence type="ECO:0000256" key="1">
    <source>
        <dbReference type="SAM" id="MobiDB-lite"/>
    </source>
</evidence>
<accession>A0A0Q3X8S3</accession>